<evidence type="ECO:0000256" key="2">
    <source>
        <dbReference type="ARBA" id="ARBA00022448"/>
    </source>
</evidence>
<sequence length="283" mass="30092">MLMEVIPQNMISPLLDGNTLQLIFMGVCIGLVLLMLGERASAVTEFTEQANSVVQFMMEIFGKGIPLFVFVSLFSLIITDILDGIGGVVKGILLCMAVCVVWPLLYALAASVKLRVSFPLLLRKLLPTYLIGLTTASSSAALSTNLETCEKRLGISSKITGFGVPLGQVVFKTGGAMGFLMMALGLAENYKVAVTLPWTVTAVLITGILAVAAVPVPGGYIPCYTVLLAQLGLPEEAIALAIAANVILDFFMTSCGLSCLQSELALVSRKLGLLDMELLRKEL</sequence>
<keyword evidence="6 7" id="KW-0472">Membrane</keyword>
<evidence type="ECO:0000256" key="7">
    <source>
        <dbReference type="SAM" id="Phobius"/>
    </source>
</evidence>
<name>A0A9D2KJM2_9FIRM</name>
<dbReference type="InterPro" id="IPR001991">
    <property type="entry name" value="Na-dicarboxylate_symporter"/>
</dbReference>
<dbReference type="Pfam" id="PF00375">
    <property type="entry name" value="SDF"/>
    <property type="match status" value="1"/>
</dbReference>
<keyword evidence="2" id="KW-0813">Transport</keyword>
<feature type="transmembrane region" description="Helical" evidence="7">
    <location>
        <begin position="65"/>
        <end position="82"/>
    </location>
</feature>
<dbReference type="Gene3D" id="1.10.3860.10">
    <property type="entry name" value="Sodium:dicarboxylate symporter"/>
    <property type="match status" value="1"/>
</dbReference>
<keyword evidence="4 7" id="KW-0812">Transmembrane</keyword>
<comment type="caution">
    <text evidence="8">The sequence shown here is derived from an EMBL/GenBank/DDBJ whole genome shotgun (WGS) entry which is preliminary data.</text>
</comment>
<evidence type="ECO:0000313" key="9">
    <source>
        <dbReference type="Proteomes" id="UP000824223"/>
    </source>
</evidence>
<evidence type="ECO:0000256" key="3">
    <source>
        <dbReference type="ARBA" id="ARBA00022475"/>
    </source>
</evidence>
<evidence type="ECO:0000313" key="8">
    <source>
        <dbReference type="EMBL" id="HJA05897.1"/>
    </source>
</evidence>
<dbReference type="SUPFAM" id="SSF118215">
    <property type="entry name" value="Proton glutamate symport protein"/>
    <property type="match status" value="1"/>
</dbReference>
<gene>
    <name evidence="8" type="ORF">H9798_01935</name>
</gene>
<accession>A0A9D2KJM2</accession>
<evidence type="ECO:0000256" key="1">
    <source>
        <dbReference type="ARBA" id="ARBA00004651"/>
    </source>
</evidence>
<keyword evidence="5 7" id="KW-1133">Transmembrane helix</keyword>
<dbReference type="EMBL" id="DXAK01000008">
    <property type="protein sequence ID" value="HJA05897.1"/>
    <property type="molecule type" value="Genomic_DNA"/>
</dbReference>
<protein>
    <submittedName>
        <fullName evidence="8">Dicarboxylate/amino acid:cation symporter</fullName>
    </submittedName>
</protein>
<feature type="transmembrane region" description="Helical" evidence="7">
    <location>
        <begin position="88"/>
        <end position="109"/>
    </location>
</feature>
<feature type="transmembrane region" description="Helical" evidence="7">
    <location>
        <begin position="196"/>
        <end position="217"/>
    </location>
</feature>
<dbReference type="GO" id="GO:0005886">
    <property type="term" value="C:plasma membrane"/>
    <property type="evidence" value="ECO:0007669"/>
    <property type="project" value="UniProtKB-SubCell"/>
</dbReference>
<evidence type="ECO:0000256" key="5">
    <source>
        <dbReference type="ARBA" id="ARBA00022989"/>
    </source>
</evidence>
<keyword evidence="3" id="KW-1003">Cell membrane</keyword>
<dbReference type="AlphaFoldDB" id="A0A9D2KJM2"/>
<dbReference type="PANTHER" id="PTHR42865:SF7">
    <property type="entry name" value="PROTON_GLUTAMATE-ASPARTATE SYMPORTER"/>
    <property type="match status" value="1"/>
</dbReference>
<dbReference type="Proteomes" id="UP000824223">
    <property type="component" value="Unassembled WGS sequence"/>
</dbReference>
<comment type="subcellular location">
    <subcellularLocation>
        <location evidence="1">Cell membrane</location>
        <topology evidence="1">Multi-pass membrane protein</topology>
    </subcellularLocation>
</comment>
<feature type="transmembrane region" description="Helical" evidence="7">
    <location>
        <begin position="237"/>
        <end position="260"/>
    </location>
</feature>
<dbReference type="PANTHER" id="PTHR42865">
    <property type="entry name" value="PROTON/GLUTAMATE-ASPARTATE SYMPORTER"/>
    <property type="match status" value="1"/>
</dbReference>
<proteinExistence type="predicted"/>
<dbReference type="GO" id="GO:0015293">
    <property type="term" value="F:symporter activity"/>
    <property type="evidence" value="ECO:0007669"/>
    <property type="project" value="UniProtKB-KW"/>
</dbReference>
<organism evidence="8 9">
    <name type="scientific">Candidatus Mediterraneibacter pullicola</name>
    <dbReference type="NCBI Taxonomy" id="2838682"/>
    <lineage>
        <taxon>Bacteria</taxon>
        <taxon>Bacillati</taxon>
        <taxon>Bacillota</taxon>
        <taxon>Clostridia</taxon>
        <taxon>Lachnospirales</taxon>
        <taxon>Lachnospiraceae</taxon>
        <taxon>Mediterraneibacter</taxon>
    </lineage>
</organism>
<feature type="transmembrane region" description="Helical" evidence="7">
    <location>
        <begin position="20"/>
        <end position="37"/>
    </location>
</feature>
<dbReference type="InterPro" id="IPR036458">
    <property type="entry name" value="Na:dicarbo_symporter_sf"/>
</dbReference>
<evidence type="ECO:0000256" key="4">
    <source>
        <dbReference type="ARBA" id="ARBA00022692"/>
    </source>
</evidence>
<reference evidence="8" key="1">
    <citation type="journal article" date="2021" name="PeerJ">
        <title>Extensive microbial diversity within the chicken gut microbiome revealed by metagenomics and culture.</title>
        <authorList>
            <person name="Gilroy R."/>
            <person name="Ravi A."/>
            <person name="Getino M."/>
            <person name="Pursley I."/>
            <person name="Horton D.L."/>
            <person name="Alikhan N.F."/>
            <person name="Baker D."/>
            <person name="Gharbi K."/>
            <person name="Hall N."/>
            <person name="Watson M."/>
            <person name="Adriaenssens E.M."/>
            <person name="Foster-Nyarko E."/>
            <person name="Jarju S."/>
            <person name="Secka A."/>
            <person name="Antonio M."/>
            <person name="Oren A."/>
            <person name="Chaudhuri R.R."/>
            <person name="La Ragione R."/>
            <person name="Hildebrand F."/>
            <person name="Pallen M.J."/>
        </authorList>
    </citation>
    <scope>NUCLEOTIDE SEQUENCE</scope>
    <source>
        <strain evidence="8">ChiSjej2B20-11307</strain>
    </source>
</reference>
<feature type="transmembrane region" description="Helical" evidence="7">
    <location>
        <begin position="162"/>
        <end position="184"/>
    </location>
</feature>
<feature type="transmembrane region" description="Helical" evidence="7">
    <location>
        <begin position="121"/>
        <end position="142"/>
    </location>
</feature>
<evidence type="ECO:0000256" key="6">
    <source>
        <dbReference type="ARBA" id="ARBA00023136"/>
    </source>
</evidence>
<reference evidence="8" key="2">
    <citation type="submission" date="2021-04" db="EMBL/GenBank/DDBJ databases">
        <authorList>
            <person name="Gilroy R."/>
        </authorList>
    </citation>
    <scope>NUCLEOTIDE SEQUENCE</scope>
    <source>
        <strain evidence="8">ChiSjej2B20-11307</strain>
    </source>
</reference>